<evidence type="ECO:0000256" key="9">
    <source>
        <dbReference type="ARBA" id="ARBA00023242"/>
    </source>
</evidence>
<dbReference type="InterPro" id="IPR013083">
    <property type="entry name" value="Znf_RING/FYVE/PHD"/>
</dbReference>
<dbReference type="GO" id="GO:0061665">
    <property type="term" value="F:SUMO ligase activity"/>
    <property type="evidence" value="ECO:0007669"/>
    <property type="project" value="TreeGrafter"/>
</dbReference>
<sequence length="764" mass="84836">MASAPPDDSALASCKYKLNQFRIKELKDVLHQLGLPKNGKKQELLDRLKSVLCDQQDQVIKMNGVRNKKMVERETLLKVVEETYRKMQDPTNTVAAESGHSAKPKKKPDDSPKLDAVCCPCGNSMPNESMIKCVNPQCNVWQHVSCVIVPEKPADNSAPELPSCFYCEMCRISRADPFWVTINHPLLPILIAPANIEADGSYTAQYTAKSFALSRANREMLQEAEYDLQVWCILLNDKVPFRMNWPLHSNMQVNGVHLRVVNRQPTQQLGANGRDDGPLLTDYLREGPNKISLSRNDTRTFCLGIRIVKRRSLEQVLNLVPKEQDGEKFDDALARVRRCVGGGTEANDADSDSDIEVVADSVSVNVRCPMTGSRIRVAGRFKPCAHMGCFDLEAFIEMNQRSRKWQCPICLKNYSLEDIIIDPYFNRITSSIQRCGDDASEIDVKPDGSWRVKGGPGLKDLTKWHLPDGTLCVATDSGAKPNMDIVKHEIKEEPLSEEPGFRLKLGIRKNSNGRWQISKKISVPSADDDRARHFENKSCTTLTNAIDDVSTEEEASEPGINYRPMSQVHDIESSPADEDVPPAPEDQDIIVLSDSDDDNVTVLSPSAVNCVSAPPSLVELETSGVNETSLLAMKECFGDLESFWDFPLSPQDDPSNQIVDPSARVSEVQTYPAKDQSKLEPASGGDLGAMEVPANPLENGHDGVLQACNHTERCHDLHSDDSDESLVAAKTESRKRRNSEEGITALYGQLTYTLVDDQDCKTLL</sequence>
<evidence type="ECO:0000256" key="5">
    <source>
        <dbReference type="ARBA" id="ARBA00022723"/>
    </source>
</evidence>
<gene>
    <name evidence="15" type="ORF">EJB05_30057</name>
</gene>
<keyword evidence="4" id="KW-0808">Transferase</keyword>
<reference evidence="15 16" key="1">
    <citation type="journal article" date="2019" name="Sci. Rep.">
        <title>A high-quality genome of Eragrostis curvula grass provides insights into Poaceae evolution and supports new strategies to enhance forage quality.</title>
        <authorList>
            <person name="Carballo J."/>
            <person name="Santos B.A.C.M."/>
            <person name="Zappacosta D."/>
            <person name="Garbus I."/>
            <person name="Selva J.P."/>
            <person name="Gallo C.A."/>
            <person name="Diaz A."/>
            <person name="Albertini E."/>
            <person name="Caccamo M."/>
            <person name="Echenique V."/>
        </authorList>
    </citation>
    <scope>NUCLEOTIDE SEQUENCE [LARGE SCALE GENOMIC DNA]</scope>
    <source>
        <strain evidence="16">cv. Victoria</strain>
        <tissue evidence="15">Leaf</tissue>
    </source>
</reference>
<dbReference type="Gene3D" id="3.30.40.10">
    <property type="entry name" value="Zinc/RING finger domain, C3HC4 (zinc finger)"/>
    <property type="match status" value="2"/>
</dbReference>
<dbReference type="FunFam" id="3.30.40.10:FF:000241">
    <property type="entry name" value="E3 SUMO-protein ligase SIZ2"/>
    <property type="match status" value="1"/>
</dbReference>
<keyword evidence="6 11" id="KW-0863">Zinc-finger</keyword>
<dbReference type="InterPro" id="IPR036361">
    <property type="entry name" value="SAP_dom_sf"/>
</dbReference>
<dbReference type="PROSITE" id="PS01359">
    <property type="entry name" value="ZF_PHD_1"/>
    <property type="match status" value="1"/>
</dbReference>
<dbReference type="OrthoDB" id="682531at2759"/>
<dbReference type="Pfam" id="PF02037">
    <property type="entry name" value="SAP"/>
    <property type="match status" value="1"/>
</dbReference>
<dbReference type="EMBL" id="RWGY01000013">
    <property type="protein sequence ID" value="TVU27446.1"/>
    <property type="molecule type" value="Genomic_DNA"/>
</dbReference>
<dbReference type="GO" id="GO:0000785">
    <property type="term" value="C:chromatin"/>
    <property type="evidence" value="ECO:0007669"/>
    <property type="project" value="TreeGrafter"/>
</dbReference>
<evidence type="ECO:0000259" key="14">
    <source>
        <dbReference type="PROSITE" id="PS51044"/>
    </source>
</evidence>
<dbReference type="PANTHER" id="PTHR10782:SF42">
    <property type="entry name" value="E3 SUMO-PROTEIN LIGASE SIZ2"/>
    <property type="match status" value="1"/>
</dbReference>
<evidence type="ECO:0000256" key="2">
    <source>
        <dbReference type="ARBA" id="ARBA00004718"/>
    </source>
</evidence>
<dbReference type="SMART" id="SM00249">
    <property type="entry name" value="PHD"/>
    <property type="match status" value="2"/>
</dbReference>
<dbReference type="Gramene" id="TVU27446">
    <property type="protein sequence ID" value="TVU27446"/>
    <property type="gene ID" value="EJB05_30057"/>
</dbReference>
<evidence type="ECO:0000256" key="8">
    <source>
        <dbReference type="ARBA" id="ARBA00022833"/>
    </source>
</evidence>
<evidence type="ECO:0000256" key="4">
    <source>
        <dbReference type="ARBA" id="ARBA00022679"/>
    </source>
</evidence>
<evidence type="ECO:0000313" key="15">
    <source>
        <dbReference type="EMBL" id="TVU27446.1"/>
    </source>
</evidence>
<keyword evidence="9" id="KW-0539">Nucleus</keyword>
<dbReference type="InterPro" id="IPR031141">
    <property type="entry name" value="SIZ1/2_SP-RING"/>
</dbReference>
<dbReference type="PROSITE" id="PS51044">
    <property type="entry name" value="ZF_SP_RING"/>
    <property type="match status" value="1"/>
</dbReference>
<keyword evidence="7" id="KW-0833">Ubl conjugation pathway</keyword>
<comment type="similarity">
    <text evidence="3">Belongs to the PIAS family.</text>
</comment>
<dbReference type="InterPro" id="IPR019786">
    <property type="entry name" value="Zinc_finger_PHD-type_CS"/>
</dbReference>
<dbReference type="CDD" id="cd16792">
    <property type="entry name" value="SP-RING_Siz-like"/>
    <property type="match status" value="1"/>
</dbReference>
<dbReference type="CDD" id="cd15570">
    <property type="entry name" value="PHD_Bye1p_SIZ1_like"/>
    <property type="match status" value="1"/>
</dbReference>
<dbReference type="SMART" id="SM00513">
    <property type="entry name" value="SAP"/>
    <property type="match status" value="1"/>
</dbReference>
<comment type="subcellular location">
    <subcellularLocation>
        <location evidence="1">Nucleus</location>
    </subcellularLocation>
</comment>
<comment type="function">
    <text evidence="10">Probable SUMO E3 ligase that may regulate Pi starvation responses.</text>
</comment>
<dbReference type="InterPro" id="IPR004181">
    <property type="entry name" value="Znf_MIZ"/>
</dbReference>
<feature type="region of interest" description="Disordered" evidence="12">
    <location>
        <begin position="89"/>
        <end position="113"/>
    </location>
</feature>
<dbReference type="PANTHER" id="PTHR10782">
    <property type="entry name" value="ZINC FINGER MIZ DOMAIN-CONTAINING PROTEIN"/>
    <property type="match status" value="1"/>
</dbReference>
<dbReference type="GO" id="GO:0008270">
    <property type="term" value="F:zinc ion binding"/>
    <property type="evidence" value="ECO:0007669"/>
    <property type="project" value="UniProtKB-KW"/>
</dbReference>
<dbReference type="Proteomes" id="UP000324897">
    <property type="component" value="Chromosome 2"/>
</dbReference>
<organism evidence="15 16">
    <name type="scientific">Eragrostis curvula</name>
    <name type="common">weeping love grass</name>
    <dbReference type="NCBI Taxonomy" id="38414"/>
    <lineage>
        <taxon>Eukaryota</taxon>
        <taxon>Viridiplantae</taxon>
        <taxon>Streptophyta</taxon>
        <taxon>Embryophyta</taxon>
        <taxon>Tracheophyta</taxon>
        <taxon>Spermatophyta</taxon>
        <taxon>Magnoliopsida</taxon>
        <taxon>Liliopsida</taxon>
        <taxon>Poales</taxon>
        <taxon>Poaceae</taxon>
        <taxon>PACMAD clade</taxon>
        <taxon>Chloridoideae</taxon>
        <taxon>Eragrostideae</taxon>
        <taxon>Eragrostidinae</taxon>
        <taxon>Eragrostis</taxon>
    </lineage>
</organism>
<evidence type="ECO:0000256" key="3">
    <source>
        <dbReference type="ARBA" id="ARBA00005383"/>
    </source>
</evidence>
<dbReference type="Gene3D" id="1.10.720.30">
    <property type="entry name" value="SAP domain"/>
    <property type="match status" value="1"/>
</dbReference>
<keyword evidence="8" id="KW-0862">Zinc</keyword>
<evidence type="ECO:0000256" key="12">
    <source>
        <dbReference type="SAM" id="MobiDB-lite"/>
    </source>
</evidence>
<proteinExistence type="inferred from homology"/>
<feature type="domain" description="SAP" evidence="13">
    <location>
        <begin position="18"/>
        <end position="52"/>
    </location>
</feature>
<dbReference type="InterPro" id="IPR011011">
    <property type="entry name" value="Znf_FYVE_PHD"/>
</dbReference>
<dbReference type="FunFam" id="1.10.720.30:FF:000027">
    <property type="entry name" value="E3 SUMO-protein ligase SIZ1"/>
    <property type="match status" value="1"/>
</dbReference>
<protein>
    <recommendedName>
        <fullName evidence="17">SP-RING-type domain-containing protein</fullName>
    </recommendedName>
</protein>
<evidence type="ECO:0000259" key="13">
    <source>
        <dbReference type="PROSITE" id="PS50800"/>
    </source>
</evidence>
<dbReference type="AlphaFoldDB" id="A0A5J9UV21"/>
<dbReference type="PROSITE" id="PS50800">
    <property type="entry name" value="SAP"/>
    <property type="match status" value="1"/>
</dbReference>
<feature type="domain" description="SP-RING-type" evidence="14">
    <location>
        <begin position="351"/>
        <end position="434"/>
    </location>
</feature>
<dbReference type="InterPro" id="IPR003034">
    <property type="entry name" value="SAP_dom"/>
</dbReference>
<dbReference type="Pfam" id="PF02891">
    <property type="entry name" value="zf-MIZ"/>
    <property type="match status" value="1"/>
</dbReference>
<evidence type="ECO:0000313" key="16">
    <source>
        <dbReference type="Proteomes" id="UP000324897"/>
    </source>
</evidence>
<keyword evidence="5" id="KW-0479">Metal-binding</keyword>
<feature type="region of interest" description="Disordered" evidence="12">
    <location>
        <begin position="668"/>
        <end position="687"/>
    </location>
</feature>
<dbReference type="GO" id="GO:0005634">
    <property type="term" value="C:nucleus"/>
    <property type="evidence" value="ECO:0007669"/>
    <property type="project" value="UniProtKB-SubCell"/>
</dbReference>
<evidence type="ECO:0008006" key="17">
    <source>
        <dbReference type="Google" id="ProtNLM"/>
    </source>
</evidence>
<dbReference type="SUPFAM" id="SSF57903">
    <property type="entry name" value="FYVE/PHD zinc finger"/>
    <property type="match status" value="1"/>
</dbReference>
<accession>A0A5J9UV21</accession>
<dbReference type="UniPathway" id="UPA00886"/>
<dbReference type="InterPro" id="IPR001965">
    <property type="entry name" value="Znf_PHD"/>
</dbReference>
<evidence type="ECO:0000256" key="7">
    <source>
        <dbReference type="ARBA" id="ARBA00022786"/>
    </source>
</evidence>
<evidence type="ECO:0000256" key="6">
    <source>
        <dbReference type="ARBA" id="ARBA00022771"/>
    </source>
</evidence>
<evidence type="ECO:0000256" key="11">
    <source>
        <dbReference type="PROSITE-ProRule" id="PRU00452"/>
    </source>
</evidence>
<dbReference type="GO" id="GO:0016925">
    <property type="term" value="P:protein sumoylation"/>
    <property type="evidence" value="ECO:0007669"/>
    <property type="project" value="UniProtKB-UniPathway"/>
</dbReference>
<dbReference type="SUPFAM" id="SSF68906">
    <property type="entry name" value="SAP domain"/>
    <property type="match status" value="1"/>
</dbReference>
<keyword evidence="16" id="KW-1185">Reference proteome</keyword>
<evidence type="ECO:0000256" key="1">
    <source>
        <dbReference type="ARBA" id="ARBA00004123"/>
    </source>
</evidence>
<comment type="caution">
    <text evidence="15">The sequence shown here is derived from an EMBL/GenBank/DDBJ whole genome shotgun (WGS) entry which is preliminary data.</text>
</comment>
<name>A0A5J9UV21_9POAL</name>
<evidence type="ECO:0000256" key="10">
    <source>
        <dbReference type="ARBA" id="ARBA00059134"/>
    </source>
</evidence>
<comment type="pathway">
    <text evidence="2">Protein modification; protein sumoylation.</text>
</comment>